<organism evidence="2 3">
    <name type="scientific">Serratia odorifera</name>
    <dbReference type="NCBI Taxonomy" id="618"/>
    <lineage>
        <taxon>Bacteria</taxon>
        <taxon>Pseudomonadati</taxon>
        <taxon>Pseudomonadota</taxon>
        <taxon>Gammaproteobacteria</taxon>
        <taxon>Enterobacterales</taxon>
        <taxon>Yersiniaceae</taxon>
        <taxon>Serratia</taxon>
    </lineage>
</organism>
<sequence>MTTGDPTLAMLLYFVMPLWLLAGIADWACHRATEIEKTSGTKESLLHLMMFVEVGIPLLAAIFLEINSLIILLMIVAFFVHEATALWDVSYAVDQREVTPIEQHIHSFLEMIPLMAMLMVISLNWQDFTALFGMADQSADFSLRWKTPPLPTGYRLTLFAAILLLVIIPYIEEFVRTLRKR</sequence>
<protein>
    <recommendedName>
        <fullName evidence="4">Diguanylate cyclase</fullName>
    </recommendedName>
</protein>
<keyword evidence="1" id="KW-0472">Membrane</keyword>
<reference evidence="2 3" key="1">
    <citation type="submission" date="2018-12" db="EMBL/GenBank/DDBJ databases">
        <authorList>
            <consortium name="Pathogen Informatics"/>
        </authorList>
    </citation>
    <scope>NUCLEOTIDE SEQUENCE [LARGE SCALE GENOMIC DNA]</scope>
    <source>
        <strain evidence="2 3">NCTC11214</strain>
    </source>
</reference>
<feature type="transmembrane region" description="Helical" evidence="1">
    <location>
        <begin position="6"/>
        <end position="25"/>
    </location>
</feature>
<accession>A0A447KYM3</accession>
<dbReference type="AlphaFoldDB" id="A0A447KYM3"/>
<name>A0A447KYM3_SEROD</name>
<feature type="transmembrane region" description="Helical" evidence="1">
    <location>
        <begin position="152"/>
        <end position="171"/>
    </location>
</feature>
<feature type="transmembrane region" description="Helical" evidence="1">
    <location>
        <begin position="105"/>
        <end position="125"/>
    </location>
</feature>
<dbReference type="RefSeq" id="WP_004962851.1">
    <property type="nucleotide sequence ID" value="NZ_JAQMZQ010000002.1"/>
</dbReference>
<feature type="transmembrane region" description="Helical" evidence="1">
    <location>
        <begin position="70"/>
        <end position="93"/>
    </location>
</feature>
<evidence type="ECO:0000256" key="1">
    <source>
        <dbReference type="SAM" id="Phobius"/>
    </source>
</evidence>
<gene>
    <name evidence="2" type="ORF">NCTC11214_04366</name>
</gene>
<proteinExistence type="predicted"/>
<dbReference type="EMBL" id="LR134117">
    <property type="protein sequence ID" value="VDZ63211.1"/>
    <property type="molecule type" value="Genomic_DNA"/>
</dbReference>
<feature type="transmembrane region" description="Helical" evidence="1">
    <location>
        <begin position="45"/>
        <end position="64"/>
    </location>
</feature>
<evidence type="ECO:0000313" key="2">
    <source>
        <dbReference type="EMBL" id="VDZ63211.1"/>
    </source>
</evidence>
<evidence type="ECO:0008006" key="4">
    <source>
        <dbReference type="Google" id="ProtNLM"/>
    </source>
</evidence>
<keyword evidence="1" id="KW-0812">Transmembrane</keyword>
<keyword evidence="1" id="KW-1133">Transmembrane helix</keyword>
<dbReference type="Proteomes" id="UP000281391">
    <property type="component" value="Chromosome"/>
</dbReference>
<dbReference type="KEGG" id="sof:NCTC11214_04366"/>
<evidence type="ECO:0000313" key="3">
    <source>
        <dbReference type="Proteomes" id="UP000281391"/>
    </source>
</evidence>